<reference evidence="3 4" key="1">
    <citation type="journal article" date="2015" name="Nature">
        <title>rRNA introns, odd ribosomes, and small enigmatic genomes across a large radiation of phyla.</title>
        <authorList>
            <person name="Brown C.T."/>
            <person name="Hug L.A."/>
            <person name="Thomas B.C."/>
            <person name="Sharon I."/>
            <person name="Castelle C.J."/>
            <person name="Singh A."/>
            <person name="Wilkins M.J."/>
            <person name="Williams K.H."/>
            <person name="Banfield J.F."/>
        </authorList>
    </citation>
    <scope>NUCLEOTIDE SEQUENCE [LARGE SCALE GENOMIC DNA]</scope>
</reference>
<evidence type="ECO:0000313" key="4">
    <source>
        <dbReference type="Proteomes" id="UP000034617"/>
    </source>
</evidence>
<gene>
    <name evidence="3" type="ORF">UW22_C0012G0006</name>
</gene>
<keyword evidence="2" id="KW-0812">Transmembrane</keyword>
<dbReference type="AlphaFoldDB" id="A0A0G1J2D9"/>
<accession>A0A0G1J2D9</accession>
<comment type="caution">
    <text evidence="3">The sequence shown here is derived from an EMBL/GenBank/DDBJ whole genome shotgun (WGS) entry which is preliminary data.</text>
</comment>
<feature type="transmembrane region" description="Helical" evidence="2">
    <location>
        <begin position="20"/>
        <end position="44"/>
    </location>
</feature>
<evidence type="ECO:0000256" key="1">
    <source>
        <dbReference type="SAM" id="MobiDB-lite"/>
    </source>
</evidence>
<dbReference type="Proteomes" id="UP000034617">
    <property type="component" value="Unassembled WGS sequence"/>
</dbReference>
<organism evidence="3 4">
    <name type="scientific">Candidatus Gottesmanbacteria bacterium GW2011_GWB1_44_11c</name>
    <dbReference type="NCBI Taxonomy" id="1618447"/>
    <lineage>
        <taxon>Bacteria</taxon>
        <taxon>Candidatus Gottesmaniibacteriota</taxon>
    </lineage>
</organism>
<keyword evidence="2" id="KW-0472">Membrane</keyword>
<sequence length="208" mass="21653">MKKELRKKISGLPAGRQGFIAITSLLVISAVTLAIAMSVTLIGISSANSSLGYQKGQEAMSMGESCLEETLIRLRGDGNFSGVSLSVGSGVCIATVSTDGNTRTIWISSSITGPPAFVKILNGVVTRVGKSITLNSWTETTSTVPTPTGSPTPTVSPTPTPTPTPANCNQYCQAKYTLPGSCKKSNECAGYKEGSIYECSPPDICCCE</sequence>
<dbReference type="EMBL" id="LCHM01000012">
    <property type="protein sequence ID" value="KKT38237.1"/>
    <property type="molecule type" value="Genomic_DNA"/>
</dbReference>
<name>A0A0G1J2D9_9BACT</name>
<feature type="region of interest" description="Disordered" evidence="1">
    <location>
        <begin position="139"/>
        <end position="161"/>
    </location>
</feature>
<protein>
    <submittedName>
        <fullName evidence="3">Drug resistance transporter, EmrB/QacA subfamily</fullName>
    </submittedName>
</protein>
<feature type="compositionally biased region" description="Pro residues" evidence="1">
    <location>
        <begin position="148"/>
        <end position="161"/>
    </location>
</feature>
<evidence type="ECO:0000313" key="3">
    <source>
        <dbReference type="EMBL" id="KKT38237.1"/>
    </source>
</evidence>
<evidence type="ECO:0000256" key="2">
    <source>
        <dbReference type="SAM" id="Phobius"/>
    </source>
</evidence>
<proteinExistence type="predicted"/>
<keyword evidence="2" id="KW-1133">Transmembrane helix</keyword>